<gene>
    <name evidence="2" type="ORF">ENN90_04630</name>
</gene>
<evidence type="ECO:0008006" key="3">
    <source>
        <dbReference type="Google" id="ProtNLM"/>
    </source>
</evidence>
<organism evidence="2">
    <name type="scientific">Mariniphaga anaerophila</name>
    <dbReference type="NCBI Taxonomy" id="1484053"/>
    <lineage>
        <taxon>Bacteria</taxon>
        <taxon>Pseudomonadati</taxon>
        <taxon>Bacteroidota</taxon>
        <taxon>Bacteroidia</taxon>
        <taxon>Marinilabiliales</taxon>
        <taxon>Prolixibacteraceae</taxon>
        <taxon>Mariniphaga</taxon>
    </lineage>
</organism>
<protein>
    <recommendedName>
        <fullName evidence="3">ATP synthase I chain</fullName>
    </recommendedName>
</protein>
<name>A0A831LJT7_9BACT</name>
<sequence length="129" mass="14695">MSKELKRFILKILIAAAVLAALGSLVFTFMVQGQNLPILPWMLVFFAAVTIATHVYQVRLARKNMVLFTRYSMFFPFFRLLVYSAFAIGYLAVNSDNAAVFVVCLVVVYVVFTFIEVSDLARIVRKNRE</sequence>
<comment type="caution">
    <text evidence="2">The sequence shown here is derived from an EMBL/GenBank/DDBJ whole genome shotgun (WGS) entry which is preliminary data.</text>
</comment>
<proteinExistence type="predicted"/>
<keyword evidence="1" id="KW-1133">Transmembrane helix</keyword>
<evidence type="ECO:0000313" key="2">
    <source>
        <dbReference type="EMBL" id="HDR50893.1"/>
    </source>
</evidence>
<keyword evidence="1" id="KW-0812">Transmembrane</keyword>
<feature type="transmembrane region" description="Helical" evidence="1">
    <location>
        <begin position="98"/>
        <end position="118"/>
    </location>
</feature>
<evidence type="ECO:0000256" key="1">
    <source>
        <dbReference type="SAM" id="Phobius"/>
    </source>
</evidence>
<dbReference type="EMBL" id="DSDK01000258">
    <property type="protein sequence ID" value="HDR50893.1"/>
    <property type="molecule type" value="Genomic_DNA"/>
</dbReference>
<accession>A0A831LJT7</accession>
<reference evidence="2" key="1">
    <citation type="journal article" date="2020" name="mSystems">
        <title>Genome- and Community-Level Interaction Insights into Carbon Utilization and Element Cycling Functions of Hydrothermarchaeota in Hydrothermal Sediment.</title>
        <authorList>
            <person name="Zhou Z."/>
            <person name="Liu Y."/>
            <person name="Xu W."/>
            <person name="Pan J."/>
            <person name="Luo Z.H."/>
            <person name="Li M."/>
        </authorList>
    </citation>
    <scope>NUCLEOTIDE SEQUENCE [LARGE SCALE GENOMIC DNA]</scope>
    <source>
        <strain evidence="2">SpSt-1217</strain>
    </source>
</reference>
<feature type="transmembrane region" description="Helical" evidence="1">
    <location>
        <begin position="12"/>
        <end position="32"/>
    </location>
</feature>
<feature type="transmembrane region" description="Helical" evidence="1">
    <location>
        <begin position="68"/>
        <end position="92"/>
    </location>
</feature>
<keyword evidence="1" id="KW-0472">Membrane</keyword>
<feature type="transmembrane region" description="Helical" evidence="1">
    <location>
        <begin position="38"/>
        <end position="56"/>
    </location>
</feature>
<dbReference type="AlphaFoldDB" id="A0A831LJT7"/>
<dbReference type="Proteomes" id="UP000886047">
    <property type="component" value="Unassembled WGS sequence"/>
</dbReference>